<gene>
    <name evidence="2" type="ORF">D0435_01380</name>
</gene>
<organism evidence="2 3">
    <name type="scientific">Anaerotruncus colihominis</name>
    <dbReference type="NCBI Taxonomy" id="169435"/>
    <lineage>
        <taxon>Bacteria</taxon>
        <taxon>Bacillati</taxon>
        <taxon>Bacillota</taxon>
        <taxon>Clostridia</taxon>
        <taxon>Eubacteriales</taxon>
        <taxon>Oscillospiraceae</taxon>
        <taxon>Anaerotruncus</taxon>
    </lineage>
</organism>
<proteinExistence type="predicted"/>
<evidence type="ECO:0000313" key="2">
    <source>
        <dbReference type="EMBL" id="NBH60326.1"/>
    </source>
</evidence>
<dbReference type="Proteomes" id="UP000446866">
    <property type="component" value="Unassembled WGS sequence"/>
</dbReference>
<sequence>MKMVYYQDIMLGYVTIEKNELKVRDYTLYQGYYCGICKSIARRIGQIPRLGLSYDAVFLALVLAGFEDTKDTLKLEHCITHPIEKKPVIYDNAAIDYGADVMVILTYHKFLDDWKDEKSVAGFAGKTALRHAYKKLEKRYQNLCTNVEKALTKLSLLEEGKSTSVDQTAETFSDLMEVLFTGFWESSSLSAKEEKQTRVLAQLGRALGRWIYIIDALDDYEKDMEKGCYNPLIYRKNHLEGMDTLLYQCLGEIAMTYDLLELKQNTEIVENIIFMGLRARTDQILRERIDTDEQSI</sequence>
<dbReference type="AlphaFoldDB" id="A0A845QG71"/>
<evidence type="ECO:0000256" key="1">
    <source>
        <dbReference type="SAM" id="Coils"/>
    </source>
</evidence>
<accession>A0A845QG71</accession>
<feature type="coiled-coil region" evidence="1">
    <location>
        <begin position="126"/>
        <end position="153"/>
    </location>
</feature>
<name>A0A845QG71_9FIRM</name>
<keyword evidence="1" id="KW-0175">Coiled coil</keyword>
<dbReference type="EMBL" id="QXWK01000001">
    <property type="protein sequence ID" value="NBH60326.1"/>
    <property type="molecule type" value="Genomic_DNA"/>
</dbReference>
<reference evidence="2 3" key="1">
    <citation type="submission" date="2018-08" db="EMBL/GenBank/DDBJ databases">
        <title>Murine metabolic-syndrome-specific gut microbial biobank.</title>
        <authorList>
            <person name="Liu C."/>
        </authorList>
    </citation>
    <scope>NUCLEOTIDE SEQUENCE [LARGE SCALE GENOMIC DNA]</scope>
    <source>
        <strain evidence="2 3">28</strain>
    </source>
</reference>
<protein>
    <submittedName>
        <fullName evidence="2">Uncharacterized protein</fullName>
    </submittedName>
</protein>
<dbReference type="Pfam" id="PF18937">
    <property type="entry name" value="DUF5685"/>
    <property type="match status" value="1"/>
</dbReference>
<comment type="caution">
    <text evidence="2">The sequence shown here is derived from an EMBL/GenBank/DDBJ whole genome shotgun (WGS) entry which is preliminary data.</text>
</comment>
<keyword evidence="3" id="KW-1185">Reference proteome</keyword>
<dbReference type="InterPro" id="IPR043740">
    <property type="entry name" value="DUF5685"/>
</dbReference>
<evidence type="ECO:0000313" key="3">
    <source>
        <dbReference type="Proteomes" id="UP000446866"/>
    </source>
</evidence>